<dbReference type="EMBL" id="MN956836">
    <property type="protein sequence ID" value="QTX14102.1"/>
    <property type="molecule type" value="Genomic_DNA"/>
</dbReference>
<sequence>MNQLRNPKTTSPKKSDYTQQEKYKKLILRSFWIPGRCNGYDSHYAD</sequence>
<proteinExistence type="predicted"/>
<dbReference type="AlphaFoldDB" id="A0A8B0SY43"/>
<accession>A0A8B0SY43</accession>
<geneLocation type="plasmid" evidence="1">
    <name>p17-15-vir-like</name>
</geneLocation>
<reference evidence="1" key="1">
    <citation type="submission" date="2020-01" db="EMBL/GenBank/DDBJ databases">
        <authorList>
            <person name="Qin S."/>
        </authorList>
    </citation>
    <scope>NUCLEOTIDE SEQUENCE</scope>
    <source>
        <strain evidence="1">CVir17-16-YZ6g</strain>
        <plasmid evidence="1">p17-15-vir-like</plasmid>
    </source>
</reference>
<organism evidence="1">
    <name type="scientific">Klebsiella pneumoniae</name>
    <dbReference type="NCBI Taxonomy" id="573"/>
    <lineage>
        <taxon>Bacteria</taxon>
        <taxon>Pseudomonadati</taxon>
        <taxon>Pseudomonadota</taxon>
        <taxon>Gammaproteobacteria</taxon>
        <taxon>Enterobacterales</taxon>
        <taxon>Enterobacteriaceae</taxon>
        <taxon>Klebsiella/Raoultella group</taxon>
        <taxon>Klebsiella</taxon>
        <taxon>Klebsiella pneumoniae complex</taxon>
    </lineage>
</organism>
<name>A0A8B0SY43_KLEPN</name>
<protein>
    <submittedName>
        <fullName evidence="1">Uncharacterized protein</fullName>
    </submittedName>
</protein>
<keyword evidence="1" id="KW-0614">Plasmid</keyword>
<evidence type="ECO:0000313" key="1">
    <source>
        <dbReference type="EMBL" id="QTX14102.1"/>
    </source>
</evidence>